<evidence type="ECO:0000313" key="2">
    <source>
        <dbReference type="EMBL" id="SUZ70467.1"/>
    </source>
</evidence>
<evidence type="ECO:0000256" key="1">
    <source>
        <dbReference type="SAM" id="MobiDB-lite"/>
    </source>
</evidence>
<name>A0A381PWQ2_9ZZZZ</name>
<dbReference type="EMBL" id="UINC01001092">
    <property type="protein sequence ID" value="SUZ70467.1"/>
    <property type="molecule type" value="Genomic_DNA"/>
</dbReference>
<dbReference type="InterPro" id="IPR011051">
    <property type="entry name" value="RmlC_Cupin_sf"/>
</dbReference>
<dbReference type="SUPFAM" id="SSF51182">
    <property type="entry name" value="RmlC-like cupins"/>
    <property type="match status" value="1"/>
</dbReference>
<sequence>MGIFRLYTNSDGKSQIDELDLSSHPELRSATETKNIFFRQWAPGHFIDWHPAPRRQYIISLSGVVDVGLEDGSTHRFLPGDARLVEDTTGKGHTTKVPGAPSDEPSITAVIPLA</sequence>
<dbReference type="Gene3D" id="2.60.120.10">
    <property type="entry name" value="Jelly Rolls"/>
    <property type="match status" value="1"/>
</dbReference>
<dbReference type="AlphaFoldDB" id="A0A381PWQ2"/>
<organism evidence="2">
    <name type="scientific">marine metagenome</name>
    <dbReference type="NCBI Taxonomy" id="408172"/>
    <lineage>
        <taxon>unclassified sequences</taxon>
        <taxon>metagenomes</taxon>
        <taxon>ecological metagenomes</taxon>
    </lineage>
</organism>
<dbReference type="InterPro" id="IPR014710">
    <property type="entry name" value="RmlC-like_jellyroll"/>
</dbReference>
<evidence type="ECO:0008006" key="3">
    <source>
        <dbReference type="Google" id="ProtNLM"/>
    </source>
</evidence>
<feature type="region of interest" description="Disordered" evidence="1">
    <location>
        <begin position="85"/>
        <end position="114"/>
    </location>
</feature>
<gene>
    <name evidence="2" type="ORF">METZ01_LOCUS23321</name>
</gene>
<proteinExistence type="predicted"/>
<protein>
    <recommendedName>
        <fullName evidence="3">Cupin 2 conserved barrel domain-containing protein</fullName>
    </recommendedName>
</protein>
<reference evidence="2" key="1">
    <citation type="submission" date="2018-05" db="EMBL/GenBank/DDBJ databases">
        <authorList>
            <person name="Lanie J.A."/>
            <person name="Ng W.-L."/>
            <person name="Kazmierczak K.M."/>
            <person name="Andrzejewski T.M."/>
            <person name="Davidsen T.M."/>
            <person name="Wayne K.J."/>
            <person name="Tettelin H."/>
            <person name="Glass J.I."/>
            <person name="Rusch D."/>
            <person name="Podicherti R."/>
            <person name="Tsui H.-C.T."/>
            <person name="Winkler M.E."/>
        </authorList>
    </citation>
    <scope>NUCLEOTIDE SEQUENCE</scope>
</reference>
<accession>A0A381PWQ2</accession>